<dbReference type="InterPro" id="IPR015996">
    <property type="entry name" value="UCP028451"/>
</dbReference>
<dbReference type="RefSeq" id="WP_069836652.1">
    <property type="nucleotide sequence ID" value="NZ_MDGQ01000005.1"/>
</dbReference>
<evidence type="ECO:0000313" key="2">
    <source>
        <dbReference type="Proteomes" id="UP000095552"/>
    </source>
</evidence>
<dbReference type="Proteomes" id="UP000095552">
    <property type="component" value="Unassembled WGS sequence"/>
</dbReference>
<keyword evidence="2" id="KW-1185">Reference proteome</keyword>
<dbReference type="PIRSF" id="PIRSF028451">
    <property type="entry name" value="UCP028451"/>
    <property type="match status" value="1"/>
</dbReference>
<dbReference type="Pfam" id="PF09365">
    <property type="entry name" value="DUF2461"/>
    <property type="match status" value="1"/>
</dbReference>
<dbReference type="PANTHER" id="PTHR36452">
    <property type="entry name" value="CHROMOSOME 12, WHOLE GENOME SHOTGUN SEQUENCE"/>
    <property type="match status" value="1"/>
</dbReference>
<protein>
    <submittedName>
        <fullName evidence="1">TIGR02453 family protein</fullName>
    </submittedName>
</protein>
<organism evidence="1 2">
    <name type="scientific">Roseivirga misakiensis</name>
    <dbReference type="NCBI Taxonomy" id="1563681"/>
    <lineage>
        <taxon>Bacteria</taxon>
        <taxon>Pseudomonadati</taxon>
        <taxon>Bacteroidota</taxon>
        <taxon>Cytophagia</taxon>
        <taxon>Cytophagales</taxon>
        <taxon>Roseivirgaceae</taxon>
        <taxon>Roseivirga</taxon>
    </lineage>
</organism>
<dbReference type="EMBL" id="MDGQ01000005">
    <property type="protein sequence ID" value="OEK05148.1"/>
    <property type="molecule type" value="Genomic_DNA"/>
</dbReference>
<dbReference type="NCBIfam" id="TIGR02453">
    <property type="entry name" value="TIGR02453 family protein"/>
    <property type="match status" value="1"/>
</dbReference>
<dbReference type="OrthoDB" id="9794241at2"/>
<sequence>MTQLKKSTLEFLKKLEENNNREWFTEHKPWYQEEHEQAYNFADALLNALKGHDEISTLNGKKSLMRVYRDVRFSKDKSPYNPRWAGSFSRVKPHLRGGYYFHIKPGATVIGGGFYGPAPEDLKLLRNQIAQDDQPLRDILNDPSFQKVFGGLQGDQVKTAPKGFDKEHPAIDLLRYKSMYVFRNFSDKEVLSPNFLDEAIATFLALRPFFDVMTEYLTTDLNGLSIVD</sequence>
<proteinExistence type="predicted"/>
<evidence type="ECO:0000313" key="1">
    <source>
        <dbReference type="EMBL" id="OEK05148.1"/>
    </source>
</evidence>
<dbReference type="AlphaFoldDB" id="A0A1E5T187"/>
<gene>
    <name evidence="1" type="ORF">BFP71_17200</name>
</gene>
<comment type="caution">
    <text evidence="1">The sequence shown here is derived from an EMBL/GenBank/DDBJ whole genome shotgun (WGS) entry which is preliminary data.</text>
</comment>
<reference evidence="1 2" key="1">
    <citation type="submission" date="2016-08" db="EMBL/GenBank/DDBJ databases">
        <title>Draft genome of Fabibacter sp. strain SK-8.</title>
        <authorList>
            <person name="Wong S.-K."/>
            <person name="Hamasaki K."/>
            <person name="Yoshizawa S."/>
        </authorList>
    </citation>
    <scope>NUCLEOTIDE SEQUENCE [LARGE SCALE GENOMIC DNA]</scope>
    <source>
        <strain evidence="1 2">SK-8</strain>
    </source>
</reference>
<dbReference type="STRING" id="1563681.BFP71_17200"/>
<accession>A0A1E5T187</accession>
<dbReference type="InterPro" id="IPR012808">
    <property type="entry name" value="CHP02453"/>
</dbReference>
<dbReference type="PANTHER" id="PTHR36452:SF1">
    <property type="entry name" value="DUF2461 DOMAIN-CONTAINING PROTEIN"/>
    <property type="match status" value="1"/>
</dbReference>
<name>A0A1E5T187_9BACT</name>